<dbReference type="GeneID" id="85308596"/>
<protein>
    <submittedName>
        <fullName evidence="8">Secretory pathway Sec39</fullName>
    </submittedName>
</protein>
<name>A0AAJ0C537_9PEZI</name>
<keyword evidence="3" id="KW-0256">Endoplasmic reticulum</keyword>
<reference evidence="8" key="1">
    <citation type="submission" date="2023-06" db="EMBL/GenBank/DDBJ databases">
        <title>Genome-scale phylogeny and comparative genomics of the fungal order Sordariales.</title>
        <authorList>
            <consortium name="Lawrence Berkeley National Laboratory"/>
            <person name="Hensen N."/>
            <person name="Bonometti L."/>
            <person name="Westerberg I."/>
            <person name="Brannstrom I.O."/>
            <person name="Guillou S."/>
            <person name="Cros-Aarteil S."/>
            <person name="Calhoun S."/>
            <person name="Haridas S."/>
            <person name="Kuo A."/>
            <person name="Mondo S."/>
            <person name="Pangilinan J."/>
            <person name="Riley R."/>
            <person name="Labutti K."/>
            <person name="Andreopoulos B."/>
            <person name="Lipzen A."/>
            <person name="Chen C."/>
            <person name="Yanf M."/>
            <person name="Daum C."/>
            <person name="Ng V."/>
            <person name="Clum A."/>
            <person name="Steindorff A."/>
            <person name="Ohm R."/>
            <person name="Martin F."/>
            <person name="Silar P."/>
            <person name="Natvig D."/>
            <person name="Lalanne C."/>
            <person name="Gautier V."/>
            <person name="Ament-Velasquez S.L."/>
            <person name="Kruys A."/>
            <person name="Hutchinson M.I."/>
            <person name="Powell A.J."/>
            <person name="Barry K."/>
            <person name="Miller A.N."/>
            <person name="Grigoriev I.V."/>
            <person name="Debuchy R."/>
            <person name="Gladieux P."/>
            <person name="Thoren M.H."/>
            <person name="Johannesson H."/>
        </authorList>
    </citation>
    <scope>NUCLEOTIDE SEQUENCE</scope>
    <source>
        <strain evidence="8">8032-3</strain>
    </source>
</reference>
<keyword evidence="6" id="KW-0732">Signal</keyword>
<accession>A0AAJ0C537</accession>
<keyword evidence="9" id="KW-1185">Reference proteome</keyword>
<dbReference type="InterPro" id="IPR013244">
    <property type="entry name" value="Sec39_domain"/>
</dbReference>
<feature type="signal peptide" evidence="6">
    <location>
        <begin position="1"/>
        <end position="15"/>
    </location>
</feature>
<evidence type="ECO:0000259" key="7">
    <source>
        <dbReference type="Pfam" id="PF08314"/>
    </source>
</evidence>
<dbReference type="AlphaFoldDB" id="A0AAJ0C537"/>
<feature type="region of interest" description="Disordered" evidence="5">
    <location>
        <begin position="939"/>
        <end position="958"/>
    </location>
</feature>
<gene>
    <name evidence="8" type="ORF">QBC33DRAFT_485856</name>
</gene>
<comment type="subcellular location">
    <subcellularLocation>
        <location evidence="1">Endoplasmic reticulum</location>
    </subcellularLocation>
</comment>
<dbReference type="GO" id="GO:0015031">
    <property type="term" value="P:protein transport"/>
    <property type="evidence" value="ECO:0007669"/>
    <property type="project" value="UniProtKB-KW"/>
</dbReference>
<dbReference type="PANTHER" id="PTHR40787:SF3">
    <property type="entry name" value="PROTEIN TRANSPORT PROTEIN SEC39"/>
    <property type="match status" value="1"/>
</dbReference>
<evidence type="ECO:0000313" key="9">
    <source>
        <dbReference type="Proteomes" id="UP001244011"/>
    </source>
</evidence>
<dbReference type="Pfam" id="PF08314">
    <property type="entry name" value="Sec39"/>
    <property type="match status" value="1"/>
</dbReference>
<evidence type="ECO:0000256" key="1">
    <source>
        <dbReference type="ARBA" id="ARBA00004240"/>
    </source>
</evidence>
<feature type="region of interest" description="Disordered" evidence="5">
    <location>
        <begin position="703"/>
        <end position="726"/>
    </location>
</feature>
<dbReference type="GO" id="GO:0005783">
    <property type="term" value="C:endoplasmic reticulum"/>
    <property type="evidence" value="ECO:0007669"/>
    <property type="project" value="UniProtKB-SubCell"/>
</dbReference>
<evidence type="ECO:0000256" key="6">
    <source>
        <dbReference type="SAM" id="SignalP"/>
    </source>
</evidence>
<feature type="compositionally biased region" description="Low complexity" evidence="5">
    <location>
        <begin position="846"/>
        <end position="855"/>
    </location>
</feature>
<comment type="caution">
    <text evidence="8">The sequence shown here is derived from an EMBL/GenBank/DDBJ whole genome shotgun (WGS) entry which is preliminary data.</text>
</comment>
<keyword evidence="2" id="KW-0813">Transport</keyword>
<dbReference type="Proteomes" id="UP001244011">
    <property type="component" value="Unassembled WGS sequence"/>
</dbReference>
<feature type="domain" description="Sec39" evidence="7">
    <location>
        <begin position="12"/>
        <end position="812"/>
    </location>
</feature>
<dbReference type="PANTHER" id="PTHR40787">
    <property type="entry name" value="SECRETED PROTEIN"/>
    <property type="match status" value="1"/>
</dbReference>
<evidence type="ECO:0000313" key="8">
    <source>
        <dbReference type="EMBL" id="KAK1770330.1"/>
    </source>
</evidence>
<keyword evidence="4" id="KW-0653">Protein transport</keyword>
<feature type="region of interest" description="Disordered" evidence="5">
    <location>
        <begin position="883"/>
        <end position="926"/>
    </location>
</feature>
<dbReference type="RefSeq" id="XP_060286543.1">
    <property type="nucleotide sequence ID" value="XM_060425409.1"/>
</dbReference>
<organism evidence="8 9">
    <name type="scientific">Phialemonium atrogriseum</name>
    <dbReference type="NCBI Taxonomy" id="1093897"/>
    <lineage>
        <taxon>Eukaryota</taxon>
        <taxon>Fungi</taxon>
        <taxon>Dikarya</taxon>
        <taxon>Ascomycota</taxon>
        <taxon>Pezizomycotina</taxon>
        <taxon>Sordariomycetes</taxon>
        <taxon>Sordariomycetidae</taxon>
        <taxon>Cephalothecales</taxon>
        <taxon>Cephalothecaceae</taxon>
        <taxon>Phialemonium</taxon>
    </lineage>
</organism>
<feature type="chain" id="PRO_5042615098" evidence="6">
    <location>
        <begin position="16"/>
        <end position="958"/>
    </location>
</feature>
<feature type="region of interest" description="Disordered" evidence="5">
    <location>
        <begin position="817"/>
        <end position="867"/>
    </location>
</feature>
<sequence>MAALVLSAPKVLLVAVELAAKADIDSLSYLAAQHGSVLRKDVLLRILLTYLPETLQSEHYVSFIEEVEEGVYHGKDVDIDYAAVEKLSDEEAARKVRKLHLLPLSWPDAPPDASEDFTTLFLIRRAYKVDDEAGLLDELPGLLVPFLDHSPCIRSLMISAILPLLRRNCEYYPAQPIPQTLSAFEHFPDRAAVSLLLSETGTRGDDYVTIGRDLRGLVGPWLYNEKHWKSRAGERGRRASSTTAGASSTEGSLCPGWEQVLEWLTMQASKSWRVAVCAVDQWDGPRDADLGGYGVMWLNDQEQEHLARTYARAALASAYLIPEASIEALSGAHTIVTKVVKLLDQDPTPPLQSAASMLSPILGQDIGHVLSARNATYLRNDLLGESNILTSPTKPATQLLHGLILSAFFLTRSGSPCTVRRAGELALLQDEREQKAEAVKLIHNIGGNGSKSDDKYWIKARNEVLWLRDWGSEEDSPSPEYQVKGVFGQLKKEFLEVEILKALLANTRYSLARSLYEDSPDLPLPKKVLQDTIFAAALNAFDNASNPNRTRGGLKKCDDMIKAFPQTIEKSLPATRRIEALLKATHSLGEYRLVLKQGEPFTPVVLRVHADPISIIGKILEQNPKSYTRIQDLVDLGTYLVEAGLTVRDKPRQGTPTAEEQTDDLSIAERRVTAMCIDAALSEDDFETAYSYVVGRLSAINEPARAPPRRTSQRGPGPTASPPARIADDYSWKAALQAGKYRRTARTLRPTHLGTASANPDIRHLEQRAECLAAALRAAPAPTLQEIVNAFRRCEEELDAAVKADAERERAWDAAGDGLLLPGGATPMPGGFGVEHRPPGGGPRGGPSSSSSSSRQQQAEEAPMSLFDLSRASVRSAQRNLTALSGLRHTGGGGAGKGGDEGSAMASSGELEGDGEDGGPKRARKRDQLREAAMGTLVSGVGWLINAGPTPSERHDSE</sequence>
<dbReference type="EMBL" id="MU839000">
    <property type="protein sequence ID" value="KAK1770330.1"/>
    <property type="molecule type" value="Genomic_DNA"/>
</dbReference>
<evidence type="ECO:0000256" key="2">
    <source>
        <dbReference type="ARBA" id="ARBA00022448"/>
    </source>
</evidence>
<proteinExistence type="predicted"/>
<evidence type="ECO:0000256" key="3">
    <source>
        <dbReference type="ARBA" id="ARBA00022824"/>
    </source>
</evidence>
<evidence type="ECO:0000256" key="5">
    <source>
        <dbReference type="SAM" id="MobiDB-lite"/>
    </source>
</evidence>
<dbReference type="GO" id="GO:0006890">
    <property type="term" value="P:retrograde vesicle-mediated transport, Golgi to endoplasmic reticulum"/>
    <property type="evidence" value="ECO:0007669"/>
    <property type="project" value="InterPro"/>
</dbReference>
<evidence type="ECO:0000256" key="4">
    <source>
        <dbReference type="ARBA" id="ARBA00022927"/>
    </source>
</evidence>